<keyword evidence="11" id="KW-0511">Multifunctional enzyme</keyword>
<evidence type="ECO:0000256" key="1">
    <source>
        <dbReference type="ARBA" id="ARBA00004752"/>
    </source>
</evidence>
<sequence>MARRKPAPPSRRSRWTLLLRGALSLAVVGALAAGWLVIWLARDLPDTTQLAPAERTGAITLLDREGRVITRRGGGVGVAITADHLPERLVTAVLAVEDRRFYSHFGIDLIGTGRAALANMRAGGVVQGGSTITQQLAKNLFLSPERTYRRKAQEMMLALMLEHRYSKDEILALYLNRVYFGAGAWGADAASQRYFSQSVHDLSWGEAALLAGLLKAPSRYSPASDARRAAVRATVVLDLMHDTGAINEAERVAAAEVPIRVSRGLSSPGAGWFADWVVGQVREQTSVRDTDLVVYTTLDVDAQRAAELALTQGLADPEIARGAQTGALIALDGAGGVRALVGGTDYTRSPFNRAINARRQPGSAFKPFVYAAAFEGGFSPDDVFDDAPVSYGTWSPENYNGRYEGRMTLEEAFATSSNAIAVQLSEATGRGWVLRTAQRMGIESPMENTRAVALGAYEVTPLELAGAYAPFMNGGLRVDPHAITRIETAAGETVFEREIPAPELVLAARVRSDMDRLFAASVARGTSRNAAVPGRIVRGKTGTTNDNRDAWFVGWSDGLLTAVWTGNDDGSPTDHAVGGAGPARIFARFVTNAPAVGAPSTTMVGARAEPGPAEAGPDADASVSSAAGNDAIGALLQRLGSGE</sequence>
<comment type="similarity">
    <text evidence="2">In the C-terminal section; belongs to the transpeptidase family.</text>
</comment>
<dbReference type="GO" id="GO:0009002">
    <property type="term" value="F:serine-type D-Ala-D-Ala carboxypeptidase activity"/>
    <property type="evidence" value="ECO:0007669"/>
    <property type="project" value="UniProtKB-EC"/>
</dbReference>
<dbReference type="AlphaFoldDB" id="A0A4S2HC59"/>
<keyword evidence="9" id="KW-0133">Cell shape</keyword>
<dbReference type="Gene3D" id="1.10.3810.10">
    <property type="entry name" value="Biosynthetic peptidoglycan transglycosylase-like"/>
    <property type="match status" value="1"/>
</dbReference>
<evidence type="ECO:0000256" key="11">
    <source>
        <dbReference type="ARBA" id="ARBA00023268"/>
    </source>
</evidence>
<feature type="transmembrane region" description="Helical" evidence="16">
    <location>
        <begin position="21"/>
        <end position="41"/>
    </location>
</feature>
<evidence type="ECO:0000313" key="20">
    <source>
        <dbReference type="Proteomes" id="UP000305451"/>
    </source>
</evidence>
<feature type="region of interest" description="Disordered" evidence="15">
    <location>
        <begin position="604"/>
        <end position="626"/>
    </location>
</feature>
<keyword evidence="16" id="KW-1133">Transmembrane helix</keyword>
<dbReference type="Pfam" id="PF00912">
    <property type="entry name" value="Transgly"/>
    <property type="match status" value="1"/>
</dbReference>
<dbReference type="OrthoDB" id="9766909at2"/>
<dbReference type="InterPro" id="IPR001460">
    <property type="entry name" value="PCN-bd_Tpept"/>
</dbReference>
<dbReference type="SUPFAM" id="SSF56601">
    <property type="entry name" value="beta-lactamase/transpeptidase-like"/>
    <property type="match status" value="1"/>
</dbReference>
<dbReference type="GO" id="GO:0009252">
    <property type="term" value="P:peptidoglycan biosynthetic process"/>
    <property type="evidence" value="ECO:0007669"/>
    <property type="project" value="UniProtKB-UniPathway"/>
</dbReference>
<evidence type="ECO:0000256" key="14">
    <source>
        <dbReference type="ARBA" id="ARBA00049902"/>
    </source>
</evidence>
<dbReference type="FunFam" id="1.10.3810.10:FF:000001">
    <property type="entry name" value="Penicillin-binding protein 1A"/>
    <property type="match status" value="1"/>
</dbReference>
<proteinExistence type="inferred from homology"/>
<feature type="domain" description="Glycosyl transferase family 51" evidence="18">
    <location>
        <begin position="79"/>
        <end position="240"/>
    </location>
</feature>
<feature type="compositionally biased region" description="Low complexity" evidence="15">
    <location>
        <begin position="605"/>
        <end position="621"/>
    </location>
</feature>
<evidence type="ECO:0000256" key="16">
    <source>
        <dbReference type="SAM" id="Phobius"/>
    </source>
</evidence>
<dbReference type="Gene3D" id="3.40.710.10">
    <property type="entry name" value="DD-peptidase/beta-lactamase superfamily"/>
    <property type="match status" value="1"/>
</dbReference>
<evidence type="ECO:0000256" key="5">
    <source>
        <dbReference type="ARBA" id="ARBA00022670"/>
    </source>
</evidence>
<dbReference type="GO" id="GO:0030288">
    <property type="term" value="C:outer membrane-bounded periplasmic space"/>
    <property type="evidence" value="ECO:0007669"/>
    <property type="project" value="TreeGrafter"/>
</dbReference>
<dbReference type="InterPro" id="IPR036950">
    <property type="entry name" value="PBP_transglycosylase"/>
</dbReference>
<dbReference type="PANTHER" id="PTHR32282">
    <property type="entry name" value="BINDING PROTEIN TRANSPEPTIDASE, PUTATIVE-RELATED"/>
    <property type="match status" value="1"/>
</dbReference>
<keyword evidence="16" id="KW-0812">Transmembrane</keyword>
<dbReference type="UniPathway" id="UPA00219"/>
<evidence type="ECO:0000313" key="19">
    <source>
        <dbReference type="EMBL" id="TGY93241.1"/>
    </source>
</evidence>
<accession>A0A4S2HC59</accession>
<evidence type="ECO:0000259" key="18">
    <source>
        <dbReference type="Pfam" id="PF00912"/>
    </source>
</evidence>
<evidence type="ECO:0000256" key="3">
    <source>
        <dbReference type="ARBA" id="ARBA00007739"/>
    </source>
</evidence>
<keyword evidence="16" id="KW-0472">Membrane</keyword>
<protein>
    <submittedName>
        <fullName evidence="19">PBP1A family penicillin-binding protein</fullName>
    </submittedName>
</protein>
<dbReference type="GO" id="GO:0008360">
    <property type="term" value="P:regulation of cell shape"/>
    <property type="evidence" value="ECO:0007669"/>
    <property type="project" value="UniProtKB-KW"/>
</dbReference>
<comment type="caution">
    <text evidence="19">The sequence shown here is derived from an EMBL/GenBank/DDBJ whole genome shotgun (WGS) entry which is preliminary data.</text>
</comment>
<keyword evidence="4" id="KW-0121">Carboxypeptidase</keyword>
<dbReference type="GO" id="GO:0071555">
    <property type="term" value="P:cell wall organization"/>
    <property type="evidence" value="ECO:0007669"/>
    <property type="project" value="UniProtKB-KW"/>
</dbReference>
<dbReference type="InterPro" id="IPR001264">
    <property type="entry name" value="Glyco_trans_51"/>
</dbReference>
<feature type="domain" description="Penicillin-binding protein transpeptidase" evidence="17">
    <location>
        <begin position="334"/>
        <end position="556"/>
    </location>
</feature>
<comment type="catalytic activity">
    <reaction evidence="14">
        <text>[GlcNAc-(1-&gt;4)-Mur2Ac(oyl-L-Ala-gamma-D-Glu-L-Lys-D-Ala-D-Ala)](n)-di-trans,octa-cis-undecaprenyl diphosphate + beta-D-GlcNAc-(1-&gt;4)-Mur2Ac(oyl-L-Ala-gamma-D-Glu-L-Lys-D-Ala-D-Ala)-di-trans,octa-cis-undecaprenyl diphosphate = [GlcNAc-(1-&gt;4)-Mur2Ac(oyl-L-Ala-gamma-D-Glu-L-Lys-D-Ala-D-Ala)](n+1)-di-trans,octa-cis-undecaprenyl diphosphate + di-trans,octa-cis-undecaprenyl diphosphate + H(+)</text>
        <dbReference type="Rhea" id="RHEA:23708"/>
        <dbReference type="Rhea" id="RHEA-COMP:9602"/>
        <dbReference type="Rhea" id="RHEA-COMP:9603"/>
        <dbReference type="ChEBI" id="CHEBI:15378"/>
        <dbReference type="ChEBI" id="CHEBI:58405"/>
        <dbReference type="ChEBI" id="CHEBI:60033"/>
        <dbReference type="ChEBI" id="CHEBI:78435"/>
        <dbReference type="EC" id="2.4.99.28"/>
    </reaction>
</comment>
<keyword evidence="7" id="KW-0808">Transferase</keyword>
<name>A0A4S2HC59_9PROT</name>
<keyword evidence="10" id="KW-0573">Peptidoglycan synthesis</keyword>
<evidence type="ECO:0000256" key="15">
    <source>
        <dbReference type="SAM" id="MobiDB-lite"/>
    </source>
</evidence>
<evidence type="ECO:0000256" key="2">
    <source>
        <dbReference type="ARBA" id="ARBA00007090"/>
    </source>
</evidence>
<evidence type="ECO:0000256" key="13">
    <source>
        <dbReference type="ARBA" id="ARBA00034000"/>
    </source>
</evidence>
<evidence type="ECO:0000256" key="9">
    <source>
        <dbReference type="ARBA" id="ARBA00022960"/>
    </source>
</evidence>
<comment type="pathway">
    <text evidence="1">Cell wall biogenesis; peptidoglycan biosynthesis.</text>
</comment>
<dbReference type="GO" id="GO:0006508">
    <property type="term" value="P:proteolysis"/>
    <property type="evidence" value="ECO:0007669"/>
    <property type="project" value="UniProtKB-KW"/>
</dbReference>
<dbReference type="InterPro" id="IPR050396">
    <property type="entry name" value="Glycosyltr_51/Transpeptidase"/>
</dbReference>
<dbReference type="RefSeq" id="WP_135944960.1">
    <property type="nucleotide sequence ID" value="NZ_BMEI01000002.1"/>
</dbReference>
<dbReference type="InterPro" id="IPR023346">
    <property type="entry name" value="Lysozyme-like_dom_sf"/>
</dbReference>
<dbReference type="Proteomes" id="UP000305451">
    <property type="component" value="Unassembled WGS sequence"/>
</dbReference>
<comment type="similarity">
    <text evidence="3">In the N-terminal section; belongs to the glycosyltransferase 51 family.</text>
</comment>
<evidence type="ECO:0000256" key="12">
    <source>
        <dbReference type="ARBA" id="ARBA00023316"/>
    </source>
</evidence>
<organism evidence="19 20">
    <name type="scientific">Marinicauda pacifica</name>
    <dbReference type="NCBI Taxonomy" id="1133559"/>
    <lineage>
        <taxon>Bacteria</taxon>
        <taxon>Pseudomonadati</taxon>
        <taxon>Pseudomonadota</taxon>
        <taxon>Alphaproteobacteria</taxon>
        <taxon>Maricaulales</taxon>
        <taxon>Maricaulaceae</taxon>
        <taxon>Marinicauda</taxon>
    </lineage>
</organism>
<evidence type="ECO:0000256" key="10">
    <source>
        <dbReference type="ARBA" id="ARBA00022984"/>
    </source>
</evidence>
<keyword evidence="6" id="KW-0328">Glycosyltransferase</keyword>
<dbReference type="GO" id="GO:0008658">
    <property type="term" value="F:penicillin binding"/>
    <property type="evidence" value="ECO:0007669"/>
    <property type="project" value="InterPro"/>
</dbReference>
<keyword evidence="12" id="KW-0961">Cell wall biogenesis/degradation</keyword>
<dbReference type="PANTHER" id="PTHR32282:SF33">
    <property type="entry name" value="PEPTIDOGLYCAN GLYCOSYLTRANSFERASE"/>
    <property type="match status" value="1"/>
</dbReference>
<evidence type="ECO:0000256" key="8">
    <source>
        <dbReference type="ARBA" id="ARBA00022801"/>
    </source>
</evidence>
<keyword evidence="20" id="KW-1185">Reference proteome</keyword>
<dbReference type="NCBIfam" id="TIGR02074">
    <property type="entry name" value="PBP_1a_fam"/>
    <property type="match status" value="1"/>
</dbReference>
<evidence type="ECO:0000256" key="6">
    <source>
        <dbReference type="ARBA" id="ARBA00022676"/>
    </source>
</evidence>
<keyword evidence="5" id="KW-0645">Protease</keyword>
<dbReference type="Pfam" id="PF00905">
    <property type="entry name" value="Transpeptidase"/>
    <property type="match status" value="1"/>
</dbReference>
<dbReference type="GO" id="GO:0008955">
    <property type="term" value="F:peptidoglycan glycosyltransferase activity"/>
    <property type="evidence" value="ECO:0007669"/>
    <property type="project" value="UniProtKB-EC"/>
</dbReference>
<evidence type="ECO:0000256" key="4">
    <source>
        <dbReference type="ARBA" id="ARBA00022645"/>
    </source>
</evidence>
<evidence type="ECO:0000256" key="7">
    <source>
        <dbReference type="ARBA" id="ARBA00022679"/>
    </source>
</evidence>
<dbReference type="EMBL" id="SRXV01000002">
    <property type="protein sequence ID" value="TGY93241.1"/>
    <property type="molecule type" value="Genomic_DNA"/>
</dbReference>
<reference evidence="19 20" key="1">
    <citation type="journal article" date="2013" name="Int. J. Syst. Evol. Microbiol.">
        <title>Marinicauda pacifica gen. nov., sp. nov., a prosthecate alphaproteobacterium of the family Hyphomonadaceae isolated from deep seawater.</title>
        <authorList>
            <person name="Zhang X.Y."/>
            <person name="Li G.W."/>
            <person name="Wang C.S."/>
            <person name="Zhang Y.J."/>
            <person name="Xu X.W."/>
            <person name="Li H."/>
            <person name="Liu A."/>
            <person name="Liu C."/>
            <person name="Xie B.B."/>
            <person name="Qin Q.L."/>
            <person name="Xu Z."/>
            <person name="Chen X.L."/>
            <person name="Zhou B.C."/>
            <person name="Zhang Y.Z."/>
        </authorList>
    </citation>
    <scope>NUCLEOTIDE SEQUENCE [LARGE SCALE GENOMIC DNA]</scope>
    <source>
        <strain evidence="19 20">P-1 km-3</strain>
    </source>
</reference>
<evidence type="ECO:0000259" key="17">
    <source>
        <dbReference type="Pfam" id="PF00905"/>
    </source>
</evidence>
<keyword evidence="8" id="KW-0378">Hydrolase</keyword>
<gene>
    <name evidence="19" type="ORF">E5162_09295</name>
</gene>
<dbReference type="InterPro" id="IPR012338">
    <property type="entry name" value="Beta-lactam/transpept-like"/>
</dbReference>
<dbReference type="SUPFAM" id="SSF53955">
    <property type="entry name" value="Lysozyme-like"/>
    <property type="match status" value="1"/>
</dbReference>
<comment type="catalytic activity">
    <reaction evidence="13">
        <text>Preferential cleavage: (Ac)2-L-Lys-D-Ala-|-D-Ala. Also transpeptidation of peptidyl-alanyl moieties that are N-acyl substituents of D-alanine.</text>
        <dbReference type="EC" id="3.4.16.4"/>
    </reaction>
</comment>